<proteinExistence type="inferred from homology"/>
<evidence type="ECO:0000256" key="6">
    <source>
        <dbReference type="ARBA" id="ARBA00022989"/>
    </source>
</evidence>
<feature type="transmembrane region" description="Helical" evidence="8">
    <location>
        <begin position="176"/>
        <end position="196"/>
    </location>
</feature>
<dbReference type="Gene3D" id="1.20.120.1780">
    <property type="entry name" value="UbiA prenyltransferase"/>
    <property type="match status" value="1"/>
</dbReference>
<dbReference type="PANTHER" id="PTHR11048">
    <property type="entry name" value="PRENYLTRANSFERASES"/>
    <property type="match status" value="1"/>
</dbReference>
<dbReference type="GO" id="GO:0006744">
    <property type="term" value="P:ubiquinone biosynthetic process"/>
    <property type="evidence" value="ECO:0007669"/>
    <property type="project" value="TreeGrafter"/>
</dbReference>
<comment type="caution">
    <text evidence="9">The sequence shown here is derived from an EMBL/GenBank/DDBJ whole genome shotgun (WGS) entry which is preliminary data.</text>
</comment>
<evidence type="ECO:0000313" key="10">
    <source>
        <dbReference type="Proteomes" id="UP000319771"/>
    </source>
</evidence>
<dbReference type="Gene3D" id="1.10.357.140">
    <property type="entry name" value="UbiA prenyltransferase"/>
    <property type="match status" value="1"/>
</dbReference>
<organism evidence="9 10">
    <name type="scientific">Eiseniibacteriota bacterium</name>
    <dbReference type="NCBI Taxonomy" id="2212470"/>
    <lineage>
        <taxon>Bacteria</taxon>
        <taxon>Candidatus Eiseniibacteriota</taxon>
    </lineage>
</organism>
<keyword evidence="7 8" id="KW-0472">Membrane</keyword>
<feature type="transmembrane region" description="Helical" evidence="8">
    <location>
        <begin position="120"/>
        <end position="139"/>
    </location>
</feature>
<evidence type="ECO:0000256" key="8">
    <source>
        <dbReference type="SAM" id="Phobius"/>
    </source>
</evidence>
<dbReference type="NCBIfam" id="TIGR01475">
    <property type="entry name" value="ubiA_other"/>
    <property type="match status" value="1"/>
</dbReference>
<feature type="transmembrane region" description="Helical" evidence="8">
    <location>
        <begin position="23"/>
        <end position="41"/>
    </location>
</feature>
<dbReference type="GO" id="GO:0016765">
    <property type="term" value="F:transferase activity, transferring alkyl or aryl (other than methyl) groups"/>
    <property type="evidence" value="ECO:0007669"/>
    <property type="project" value="InterPro"/>
</dbReference>
<evidence type="ECO:0000256" key="1">
    <source>
        <dbReference type="ARBA" id="ARBA00001946"/>
    </source>
</evidence>
<feature type="transmembrane region" description="Helical" evidence="8">
    <location>
        <begin position="217"/>
        <end position="244"/>
    </location>
</feature>
<keyword evidence="4 9" id="KW-0808">Transferase</keyword>
<keyword evidence="6 8" id="KW-1133">Transmembrane helix</keyword>
<dbReference type="Proteomes" id="UP000319771">
    <property type="component" value="Unassembled WGS sequence"/>
</dbReference>
<name>A0A538UBZ3_UNCEI</name>
<comment type="cofactor">
    <cofactor evidence="1">
        <name>Mg(2+)</name>
        <dbReference type="ChEBI" id="CHEBI:18420"/>
    </cofactor>
</comment>
<dbReference type="EMBL" id="VBPB01000069">
    <property type="protein sequence ID" value="TMQ73421.1"/>
    <property type="molecule type" value="Genomic_DNA"/>
</dbReference>
<evidence type="ECO:0000256" key="4">
    <source>
        <dbReference type="ARBA" id="ARBA00022679"/>
    </source>
</evidence>
<dbReference type="InterPro" id="IPR039653">
    <property type="entry name" value="Prenyltransferase"/>
</dbReference>
<feature type="transmembrane region" description="Helical" evidence="8">
    <location>
        <begin position="250"/>
        <end position="268"/>
    </location>
</feature>
<gene>
    <name evidence="9" type="ORF">E6K81_04715</name>
</gene>
<comment type="similarity">
    <text evidence="3">Belongs to the UbiA prenyltransferase family.</text>
</comment>
<dbReference type="AlphaFoldDB" id="A0A538UBZ3"/>
<dbReference type="InterPro" id="IPR006371">
    <property type="entry name" value="Polyprenyltransferase_UbiA-li"/>
</dbReference>
<evidence type="ECO:0000256" key="7">
    <source>
        <dbReference type="ARBA" id="ARBA00023136"/>
    </source>
</evidence>
<accession>A0A538UBZ3</accession>
<dbReference type="Pfam" id="PF01040">
    <property type="entry name" value="UbiA"/>
    <property type="match status" value="1"/>
</dbReference>
<evidence type="ECO:0000256" key="2">
    <source>
        <dbReference type="ARBA" id="ARBA00004141"/>
    </source>
</evidence>
<feature type="transmembrane region" description="Helical" evidence="8">
    <location>
        <begin position="280"/>
        <end position="301"/>
    </location>
</feature>
<feature type="transmembrane region" description="Helical" evidence="8">
    <location>
        <begin position="95"/>
        <end position="114"/>
    </location>
</feature>
<dbReference type="CDD" id="cd13959">
    <property type="entry name" value="PT_UbiA_COQ2"/>
    <property type="match status" value="1"/>
</dbReference>
<reference evidence="9 10" key="1">
    <citation type="journal article" date="2019" name="Nat. Microbiol.">
        <title>Mediterranean grassland soil C-N compound turnover is dependent on rainfall and depth, and is mediated by genomically divergent microorganisms.</title>
        <authorList>
            <person name="Diamond S."/>
            <person name="Andeer P.F."/>
            <person name="Li Z."/>
            <person name="Crits-Christoph A."/>
            <person name="Burstein D."/>
            <person name="Anantharaman K."/>
            <person name="Lane K.R."/>
            <person name="Thomas B.C."/>
            <person name="Pan C."/>
            <person name="Northen T.R."/>
            <person name="Banfield J.F."/>
        </authorList>
    </citation>
    <scope>NUCLEOTIDE SEQUENCE [LARGE SCALE GENOMIC DNA]</scope>
    <source>
        <strain evidence="9">WS_11</strain>
    </source>
</reference>
<feature type="transmembrane region" description="Helical" evidence="8">
    <location>
        <begin position="53"/>
        <end position="74"/>
    </location>
</feature>
<feature type="transmembrane region" description="Helical" evidence="8">
    <location>
        <begin position="146"/>
        <end position="164"/>
    </location>
</feature>
<dbReference type="InterPro" id="IPR000537">
    <property type="entry name" value="UbiA_prenyltransferase"/>
</dbReference>
<comment type="subcellular location">
    <subcellularLocation>
        <location evidence="2">Membrane</location>
        <topology evidence="2">Multi-pass membrane protein</topology>
    </subcellularLocation>
</comment>
<evidence type="ECO:0000256" key="5">
    <source>
        <dbReference type="ARBA" id="ARBA00022692"/>
    </source>
</evidence>
<evidence type="ECO:0000256" key="3">
    <source>
        <dbReference type="ARBA" id="ARBA00005985"/>
    </source>
</evidence>
<evidence type="ECO:0000313" key="9">
    <source>
        <dbReference type="EMBL" id="TMQ73421.1"/>
    </source>
</evidence>
<dbReference type="InterPro" id="IPR044878">
    <property type="entry name" value="UbiA_sf"/>
</dbReference>
<keyword evidence="5 8" id="KW-0812">Transmembrane</keyword>
<protein>
    <submittedName>
        <fullName evidence="9">4-hydroxybenzoate octaprenyltransferase</fullName>
    </submittedName>
</protein>
<dbReference type="PANTHER" id="PTHR11048:SF28">
    <property type="entry name" value="4-HYDROXYBENZOATE POLYPRENYLTRANSFERASE, MITOCHONDRIAL"/>
    <property type="match status" value="1"/>
</dbReference>
<dbReference type="FunFam" id="1.10.357.140:FF:000008">
    <property type="entry name" value="4-hydroxybenzoate octaprenyltransferase"/>
    <property type="match status" value="1"/>
</dbReference>
<dbReference type="GO" id="GO:0005886">
    <property type="term" value="C:plasma membrane"/>
    <property type="evidence" value="ECO:0007669"/>
    <property type="project" value="TreeGrafter"/>
</dbReference>
<sequence length="304" mass="32384">MTTAPSPTAPAVPRSRLRTYASFVRFEHTLFSLPLVLAGVFSVPGPALTPARWGLIAVAAVGARTTAMALNRLIDRRLDALNPRTQQRELPAGRMRLVEAWLLLVVSALAYVVACAALGRWFLEVAAIPLVVFAVYPYLKRWTPLCHLGVGLALALAPLAGYAAAHPDLGRPGAALWLAGFALLWVSGFDIIYATLDEDSDRLHRVRSMVTWLGRERALVVSGVLHAAAFAGLVMAAVGLLAGAPFIADWGLPAVIAALTATGVLLFLEQRWASDVDLAFFRVNIFVGAGVLATVLVARAACGF</sequence>